<dbReference type="GO" id="GO:0016020">
    <property type="term" value="C:membrane"/>
    <property type="evidence" value="ECO:0007669"/>
    <property type="project" value="UniProtKB-UniRule"/>
</dbReference>
<feature type="region of interest" description="Disordered" evidence="2">
    <location>
        <begin position="1"/>
        <end position="25"/>
    </location>
</feature>
<keyword evidence="3" id="KW-0812">Transmembrane</keyword>
<dbReference type="InterPro" id="IPR006665">
    <property type="entry name" value="OmpA-like"/>
</dbReference>
<evidence type="ECO:0000256" key="3">
    <source>
        <dbReference type="SAM" id="Phobius"/>
    </source>
</evidence>
<dbReference type="EMBL" id="JACHCF010000013">
    <property type="protein sequence ID" value="MBB5623491.1"/>
    <property type="molecule type" value="Genomic_DNA"/>
</dbReference>
<keyword evidence="3" id="KW-1133">Transmembrane helix</keyword>
<reference evidence="5 6" key="1">
    <citation type="submission" date="2020-08" db="EMBL/GenBank/DDBJ databases">
        <title>Genomic Encyclopedia of Type Strains, Phase IV (KMG-V): Genome sequencing to study the core and pangenomes of soil and plant-associated prokaryotes.</title>
        <authorList>
            <person name="Whitman W."/>
        </authorList>
    </citation>
    <scope>NUCLEOTIDE SEQUENCE [LARGE SCALE GENOMIC DNA]</scope>
    <source>
        <strain evidence="5 6">MP7CTX6</strain>
    </source>
</reference>
<feature type="domain" description="OmpA-like" evidence="4">
    <location>
        <begin position="127"/>
        <end position="244"/>
    </location>
</feature>
<dbReference type="Proteomes" id="UP000537718">
    <property type="component" value="Unassembled WGS sequence"/>
</dbReference>
<name>A0A7W8YX85_9SPHI</name>
<evidence type="ECO:0000256" key="1">
    <source>
        <dbReference type="PROSITE-ProRule" id="PRU00473"/>
    </source>
</evidence>
<dbReference type="PANTHER" id="PTHR30329:SF21">
    <property type="entry name" value="LIPOPROTEIN YIAD-RELATED"/>
    <property type="match status" value="1"/>
</dbReference>
<dbReference type="PRINTS" id="PR01023">
    <property type="entry name" value="NAFLGMOTY"/>
</dbReference>
<dbReference type="Pfam" id="PF00691">
    <property type="entry name" value="OmpA"/>
    <property type="match status" value="1"/>
</dbReference>
<dbReference type="CDD" id="cd07185">
    <property type="entry name" value="OmpA_C-like"/>
    <property type="match status" value="1"/>
</dbReference>
<dbReference type="PROSITE" id="PS51123">
    <property type="entry name" value="OMPA_2"/>
    <property type="match status" value="1"/>
</dbReference>
<dbReference type="SUPFAM" id="SSF103088">
    <property type="entry name" value="OmpA-like"/>
    <property type="match status" value="1"/>
</dbReference>
<comment type="caution">
    <text evidence="5">The sequence shown here is derived from an EMBL/GenBank/DDBJ whole genome shotgun (WGS) entry which is preliminary data.</text>
</comment>
<gene>
    <name evidence="5" type="ORF">HDE69_004577</name>
</gene>
<organism evidence="5 6">
    <name type="scientific">Pedobacter cryoconitis</name>
    <dbReference type="NCBI Taxonomy" id="188932"/>
    <lineage>
        <taxon>Bacteria</taxon>
        <taxon>Pseudomonadati</taxon>
        <taxon>Bacteroidota</taxon>
        <taxon>Sphingobacteriia</taxon>
        <taxon>Sphingobacteriales</taxon>
        <taxon>Sphingobacteriaceae</taxon>
        <taxon>Pedobacter</taxon>
    </lineage>
</organism>
<evidence type="ECO:0000313" key="5">
    <source>
        <dbReference type="EMBL" id="MBB5623491.1"/>
    </source>
</evidence>
<sequence>MAFDLNKNEGSAPVDSSDKAKGASKFDLSKKETTAVAGTENPSKPKTWIIGLIGVLIIGGGIWYYSSTAKKADAIHHTSTEVVPLDPVVAVEAETQSKLQPDIVDTSVTALKTSPPQPVAENVVKDKNAASLNRKIPVSFRQGSFAFARVNKKIIKRIITYLSENPAALIHINGYASSEGSLTINQTISQKRADAFKKYLVSNHIAESRIIAMGKGIENPIASNDSNTGRRKNRRVEITLPSNQTQN</sequence>
<evidence type="ECO:0000259" key="4">
    <source>
        <dbReference type="PROSITE" id="PS51123"/>
    </source>
</evidence>
<evidence type="ECO:0000313" key="6">
    <source>
        <dbReference type="Proteomes" id="UP000537718"/>
    </source>
</evidence>
<feature type="transmembrane region" description="Helical" evidence="3">
    <location>
        <begin position="48"/>
        <end position="66"/>
    </location>
</feature>
<proteinExistence type="predicted"/>
<keyword evidence="1 3" id="KW-0472">Membrane</keyword>
<dbReference type="InterPro" id="IPR036737">
    <property type="entry name" value="OmpA-like_sf"/>
</dbReference>
<dbReference type="PANTHER" id="PTHR30329">
    <property type="entry name" value="STATOR ELEMENT OF FLAGELLAR MOTOR COMPLEX"/>
    <property type="match status" value="1"/>
</dbReference>
<dbReference type="AlphaFoldDB" id="A0A7W8YX85"/>
<dbReference type="RefSeq" id="WP_183869588.1">
    <property type="nucleotide sequence ID" value="NZ_JACHCF010000013.1"/>
</dbReference>
<dbReference type="InterPro" id="IPR050330">
    <property type="entry name" value="Bact_OuterMem_StrucFunc"/>
</dbReference>
<evidence type="ECO:0000256" key="2">
    <source>
        <dbReference type="SAM" id="MobiDB-lite"/>
    </source>
</evidence>
<accession>A0A7W8YX85</accession>
<protein>
    <submittedName>
        <fullName evidence="5">Outer membrane protein OmpA-like peptidoglycan-associated protein</fullName>
    </submittedName>
</protein>
<dbReference type="Gene3D" id="3.30.1330.60">
    <property type="entry name" value="OmpA-like domain"/>
    <property type="match status" value="1"/>
</dbReference>